<feature type="domain" description="Glycosyl hydrolase family 38 C-terminal" evidence="1">
    <location>
        <begin position="132"/>
        <end position="336"/>
    </location>
</feature>
<dbReference type="AlphaFoldDB" id="A0A4P6LYP3"/>
<protein>
    <recommendedName>
        <fullName evidence="5">Alpha-mannosidase</fullName>
    </recommendedName>
</protein>
<evidence type="ECO:0008006" key="5">
    <source>
        <dbReference type="Google" id="ProtNLM"/>
    </source>
</evidence>
<accession>A0A4P6LYP3</accession>
<dbReference type="Gene3D" id="2.60.40.2220">
    <property type="match status" value="1"/>
</dbReference>
<dbReference type="SUPFAM" id="SSF74650">
    <property type="entry name" value="Galactose mutarotase-like"/>
    <property type="match status" value="1"/>
</dbReference>
<dbReference type="PANTHER" id="PTHR46017">
    <property type="entry name" value="ALPHA-MANNOSIDASE 2C1"/>
    <property type="match status" value="1"/>
</dbReference>
<sequence>MESRVCILLRPYLSLFYEDSHINYGIAEERADRIIEDALKIVIKPEEHVYSVYTTNSFGGKEQVLIPEEGAGRFVDEKGEKLEAQKTVGGYEVLVDVEPFGAVTVMFEPAGDVQIEAEDASGDSFSFDGNTLETPIYTISWNEDGQLTEIFDKEADRSVLKEGQPGNVLEIYEDKPINYDAWDIDIFYTQKKETAKLAEAVELVEKGDLKAVVRFVFKYHKSTIRQDMTVYKDSRRIDFATQADWQETQRLLKTAFYTNIRSTKAVYDIQFGHAERPTHWNTSWDWARYEVCGHKWADLSENGYGVSLLNNCKYGYSIKDNAIKLSLLKSAVYPDTMADKGVHKFIYSLYPHIGNVTEGGTIEAANRLNLPAKVVSGVFTDRRKIVEVSSDCVQIDAVKKAEDEDCLIVRLHECRGGSRKVTLTSQFGVKRIVPCNLLEHDSGEAVEGSKVSFEVTPFMIKTFKLYL</sequence>
<gene>
    <name evidence="3" type="ORF">PMF13cell1_02885</name>
</gene>
<dbReference type="GO" id="GO:0009313">
    <property type="term" value="P:oligosaccharide catabolic process"/>
    <property type="evidence" value="ECO:0007669"/>
    <property type="project" value="TreeGrafter"/>
</dbReference>
<reference evidence="3 4" key="1">
    <citation type="submission" date="2019-01" db="EMBL/GenBank/DDBJ databases">
        <title>PMF-metabolizing Aryl O-demethylase.</title>
        <authorList>
            <person name="Kim M."/>
        </authorList>
    </citation>
    <scope>NUCLEOTIDE SEQUENCE [LARGE SCALE GENOMIC DNA]</scope>
    <source>
        <strain evidence="3 4">PMF1</strain>
    </source>
</reference>
<dbReference type="InterPro" id="IPR011013">
    <property type="entry name" value="Gal_mutarotase_sf_dom"/>
</dbReference>
<proteinExistence type="predicted"/>
<dbReference type="RefSeq" id="WP_130181156.1">
    <property type="nucleotide sequence ID" value="NZ_CP035945.1"/>
</dbReference>
<dbReference type="InterPro" id="IPR041147">
    <property type="entry name" value="GH38_C"/>
</dbReference>
<feature type="domain" description="Glycosyl hydrolases family 38 C-terminal" evidence="2">
    <location>
        <begin position="393"/>
        <end position="463"/>
    </location>
</feature>
<dbReference type="GO" id="GO:0004559">
    <property type="term" value="F:alpha-mannosidase activity"/>
    <property type="evidence" value="ECO:0007669"/>
    <property type="project" value="InterPro"/>
</dbReference>
<name>A0A4P6LYP3_9FIRM</name>
<evidence type="ECO:0000313" key="4">
    <source>
        <dbReference type="Proteomes" id="UP000289794"/>
    </source>
</evidence>
<dbReference type="Gene3D" id="2.70.98.30">
    <property type="entry name" value="Golgi alpha-mannosidase II, domain 4"/>
    <property type="match status" value="1"/>
</dbReference>
<dbReference type="KEGG" id="bpro:PMF13cell1_02885"/>
<dbReference type="EMBL" id="CP035945">
    <property type="protein sequence ID" value="QBE97329.1"/>
    <property type="molecule type" value="Genomic_DNA"/>
</dbReference>
<dbReference type="GO" id="GO:0006013">
    <property type="term" value="P:mannose metabolic process"/>
    <property type="evidence" value="ECO:0007669"/>
    <property type="project" value="InterPro"/>
</dbReference>
<evidence type="ECO:0000259" key="2">
    <source>
        <dbReference type="Pfam" id="PF17677"/>
    </source>
</evidence>
<dbReference type="PANTHER" id="PTHR46017:SF1">
    <property type="entry name" value="ALPHA-MANNOSIDASE 2C1"/>
    <property type="match status" value="1"/>
</dbReference>
<evidence type="ECO:0000313" key="3">
    <source>
        <dbReference type="EMBL" id="QBE97329.1"/>
    </source>
</evidence>
<dbReference type="Proteomes" id="UP000289794">
    <property type="component" value="Chromosome"/>
</dbReference>
<dbReference type="FunFam" id="2.70.98.30:FF:000010">
    <property type="entry name" value="Cytosolic alpha-mannosidase"/>
    <property type="match status" value="1"/>
</dbReference>
<dbReference type="Pfam" id="PF17677">
    <property type="entry name" value="Glyco_hydro38C2"/>
    <property type="match status" value="1"/>
</dbReference>
<dbReference type="GO" id="GO:0030246">
    <property type="term" value="F:carbohydrate binding"/>
    <property type="evidence" value="ECO:0007669"/>
    <property type="project" value="InterPro"/>
</dbReference>
<dbReference type="Pfam" id="PF07748">
    <property type="entry name" value="Glyco_hydro_38C"/>
    <property type="match status" value="1"/>
</dbReference>
<organism evidence="3 4">
    <name type="scientific">Blautia producta</name>
    <dbReference type="NCBI Taxonomy" id="33035"/>
    <lineage>
        <taxon>Bacteria</taxon>
        <taxon>Bacillati</taxon>
        <taxon>Bacillota</taxon>
        <taxon>Clostridia</taxon>
        <taxon>Lachnospirales</taxon>
        <taxon>Lachnospiraceae</taxon>
        <taxon>Blautia</taxon>
    </lineage>
</organism>
<evidence type="ECO:0000259" key="1">
    <source>
        <dbReference type="Pfam" id="PF07748"/>
    </source>
</evidence>
<dbReference type="InterPro" id="IPR011682">
    <property type="entry name" value="Glyco_hydro_38_C"/>
</dbReference>